<dbReference type="InterPro" id="IPR058240">
    <property type="entry name" value="rSAM_sf"/>
</dbReference>
<evidence type="ECO:0000256" key="8">
    <source>
        <dbReference type="ARBA" id="ARBA00023004"/>
    </source>
</evidence>
<evidence type="ECO:0000313" key="12">
    <source>
        <dbReference type="EMBL" id="OEH85637.1"/>
    </source>
</evidence>
<dbReference type="GO" id="GO:0051539">
    <property type="term" value="F:4 iron, 4 sulfur cluster binding"/>
    <property type="evidence" value="ECO:0007669"/>
    <property type="project" value="UniProtKB-KW"/>
</dbReference>
<evidence type="ECO:0000313" key="13">
    <source>
        <dbReference type="Proteomes" id="UP000095255"/>
    </source>
</evidence>
<dbReference type="Pfam" id="PF04055">
    <property type="entry name" value="Radical_SAM"/>
    <property type="match status" value="1"/>
</dbReference>
<keyword evidence="7" id="KW-0093">Biotin biosynthesis</keyword>
<dbReference type="InterPro" id="IPR013785">
    <property type="entry name" value="Aldolase_TIM"/>
</dbReference>
<dbReference type="PROSITE" id="PS51918">
    <property type="entry name" value="RADICAL_SAM"/>
    <property type="match status" value="1"/>
</dbReference>
<dbReference type="GO" id="GO:0009102">
    <property type="term" value="P:biotin biosynthetic process"/>
    <property type="evidence" value="ECO:0007669"/>
    <property type="project" value="UniProtKB-KW"/>
</dbReference>
<accession>A0A1E5L658</accession>
<dbReference type="GO" id="GO:0004076">
    <property type="term" value="F:biotin synthase activity"/>
    <property type="evidence" value="ECO:0007669"/>
    <property type="project" value="UniProtKB-EC"/>
</dbReference>
<keyword evidence="8" id="KW-0408">Iron</keyword>
<sequence>MSEANQRIKVSAGTLQALGIRKSRVDATSTTAYLLSEGECQNRCSFCAQATSSQAKANVLGRISWPEQDIQSIAAKIETAYQQKRVRRTCLQVVRNPEAKQYIEEVVGAITQQSTIPICVSADINSLDEIQDLLDMGVEKVSIALDAVNPKIFQSVKGGSLEHRLKLLTTAAQYFPNRMSTHLIVGLGETEQEMVEMIDRLLQKHITIALFAFTPIKGTALQFQPAPVIGHYRRVQIALYLLMNHKTQYEHLQFDTAGKIIDFGLTKHQIVEVLLDTSGKAFETTGCDDCNRPYYNEKPGKTLYNYPYALNVEQVKQAILDAEIIDVSDLKS</sequence>
<dbReference type="Gene3D" id="3.20.20.70">
    <property type="entry name" value="Aldolase class I"/>
    <property type="match status" value="1"/>
</dbReference>
<dbReference type="OrthoDB" id="5495221at2"/>
<feature type="domain" description="Radical SAM core" evidence="11">
    <location>
        <begin position="25"/>
        <end position="255"/>
    </location>
</feature>
<dbReference type="STRING" id="1390249.BHU72_02235"/>
<evidence type="ECO:0000259" key="11">
    <source>
        <dbReference type="PROSITE" id="PS51918"/>
    </source>
</evidence>
<dbReference type="EC" id="2.8.1.6" evidence="2"/>
<dbReference type="CDD" id="cd01335">
    <property type="entry name" value="Radical_SAM"/>
    <property type="match status" value="1"/>
</dbReference>
<proteinExistence type="predicted"/>
<dbReference type="SMART" id="SM00729">
    <property type="entry name" value="Elp3"/>
    <property type="match status" value="1"/>
</dbReference>
<dbReference type="InterPro" id="IPR006638">
    <property type="entry name" value="Elp3/MiaA/NifB-like_rSAM"/>
</dbReference>
<dbReference type="Proteomes" id="UP000095255">
    <property type="component" value="Unassembled WGS sequence"/>
</dbReference>
<evidence type="ECO:0000256" key="7">
    <source>
        <dbReference type="ARBA" id="ARBA00022756"/>
    </source>
</evidence>
<keyword evidence="5" id="KW-0001">2Fe-2S</keyword>
<keyword evidence="13" id="KW-1185">Reference proteome</keyword>
<evidence type="ECO:0000256" key="1">
    <source>
        <dbReference type="ARBA" id="ARBA00004942"/>
    </source>
</evidence>
<dbReference type="EMBL" id="MJAT01000012">
    <property type="protein sequence ID" value="OEH85637.1"/>
    <property type="molecule type" value="Genomic_DNA"/>
</dbReference>
<dbReference type="SFLD" id="SFLDG01098">
    <property type="entry name" value="Uncharacterised_Radical_SAM_Su"/>
    <property type="match status" value="1"/>
</dbReference>
<keyword evidence="4" id="KW-0949">S-adenosyl-L-methionine</keyword>
<evidence type="ECO:0000256" key="9">
    <source>
        <dbReference type="ARBA" id="ARBA00023014"/>
    </source>
</evidence>
<dbReference type="PANTHER" id="PTHR22976:SF2">
    <property type="entry name" value="BIOTIN SYNTHASE, MITOCHONDRIAL"/>
    <property type="match status" value="1"/>
</dbReference>
<evidence type="ECO:0000256" key="2">
    <source>
        <dbReference type="ARBA" id="ARBA00012236"/>
    </source>
</evidence>
<gene>
    <name evidence="12" type="ORF">BHU72_02235</name>
</gene>
<keyword evidence="3" id="KW-0004">4Fe-4S</keyword>
<dbReference type="InterPro" id="IPR007197">
    <property type="entry name" value="rSAM"/>
</dbReference>
<organism evidence="12 13">
    <name type="scientific">Desulfuribacillus stibiiarsenatis</name>
    <dbReference type="NCBI Taxonomy" id="1390249"/>
    <lineage>
        <taxon>Bacteria</taxon>
        <taxon>Bacillati</taxon>
        <taxon>Bacillota</taxon>
        <taxon>Desulfuribacillia</taxon>
        <taxon>Desulfuribacillales</taxon>
        <taxon>Desulfuribacillaceae</taxon>
        <taxon>Desulfuribacillus</taxon>
    </lineage>
</organism>
<name>A0A1E5L658_9FIRM</name>
<dbReference type="SUPFAM" id="SSF102114">
    <property type="entry name" value="Radical SAM enzymes"/>
    <property type="match status" value="1"/>
</dbReference>
<dbReference type="RefSeq" id="WP_069701721.1">
    <property type="nucleotide sequence ID" value="NZ_MJAT01000012.1"/>
</dbReference>
<evidence type="ECO:0000256" key="6">
    <source>
        <dbReference type="ARBA" id="ARBA00022723"/>
    </source>
</evidence>
<dbReference type="PANTHER" id="PTHR22976">
    <property type="entry name" value="BIOTIN SYNTHASE"/>
    <property type="match status" value="1"/>
</dbReference>
<evidence type="ECO:0000256" key="10">
    <source>
        <dbReference type="ARBA" id="ARBA00051157"/>
    </source>
</evidence>
<dbReference type="AlphaFoldDB" id="A0A1E5L658"/>
<comment type="pathway">
    <text evidence="1">Cofactor biosynthesis; biotin biosynthesis; biotin from 7,8-diaminononanoate: step 2/2.</text>
</comment>
<reference evidence="12 13" key="1">
    <citation type="submission" date="2016-09" db="EMBL/GenBank/DDBJ databases">
        <title>Desulfuribacillus arsenicus sp. nov., an obligately anaerobic, dissimilatory arsenic- and antimonate-reducing bacterium isolated from anoxic sediments.</title>
        <authorList>
            <person name="Abin C.A."/>
            <person name="Hollibaugh J.T."/>
        </authorList>
    </citation>
    <scope>NUCLEOTIDE SEQUENCE [LARGE SCALE GENOMIC DNA]</scope>
    <source>
        <strain evidence="12 13">MLFW-2</strain>
    </source>
</reference>
<evidence type="ECO:0000256" key="4">
    <source>
        <dbReference type="ARBA" id="ARBA00022691"/>
    </source>
</evidence>
<keyword evidence="6" id="KW-0479">Metal-binding</keyword>
<comment type="catalytic activity">
    <reaction evidence="10">
        <text>(4R,5S)-dethiobiotin + (sulfur carrier)-SH + 2 reduced [2Fe-2S]-[ferredoxin] + 2 S-adenosyl-L-methionine = (sulfur carrier)-H + biotin + 2 5'-deoxyadenosine + 2 L-methionine + 2 oxidized [2Fe-2S]-[ferredoxin]</text>
        <dbReference type="Rhea" id="RHEA:22060"/>
        <dbReference type="Rhea" id="RHEA-COMP:10000"/>
        <dbReference type="Rhea" id="RHEA-COMP:10001"/>
        <dbReference type="Rhea" id="RHEA-COMP:14737"/>
        <dbReference type="Rhea" id="RHEA-COMP:14739"/>
        <dbReference type="ChEBI" id="CHEBI:17319"/>
        <dbReference type="ChEBI" id="CHEBI:29917"/>
        <dbReference type="ChEBI" id="CHEBI:33737"/>
        <dbReference type="ChEBI" id="CHEBI:33738"/>
        <dbReference type="ChEBI" id="CHEBI:57586"/>
        <dbReference type="ChEBI" id="CHEBI:57844"/>
        <dbReference type="ChEBI" id="CHEBI:59789"/>
        <dbReference type="ChEBI" id="CHEBI:64428"/>
        <dbReference type="ChEBI" id="CHEBI:149473"/>
        <dbReference type="EC" id="2.8.1.6"/>
    </reaction>
</comment>
<dbReference type="GO" id="GO:0046872">
    <property type="term" value="F:metal ion binding"/>
    <property type="evidence" value="ECO:0007669"/>
    <property type="project" value="UniProtKB-KW"/>
</dbReference>
<dbReference type="GO" id="GO:0051537">
    <property type="term" value="F:2 iron, 2 sulfur cluster binding"/>
    <property type="evidence" value="ECO:0007669"/>
    <property type="project" value="UniProtKB-KW"/>
</dbReference>
<keyword evidence="9" id="KW-0411">Iron-sulfur</keyword>
<protein>
    <recommendedName>
        <fullName evidence="2">biotin synthase</fullName>
        <ecNumber evidence="2">2.8.1.6</ecNumber>
    </recommendedName>
</protein>
<comment type="caution">
    <text evidence="12">The sequence shown here is derived from an EMBL/GenBank/DDBJ whole genome shotgun (WGS) entry which is preliminary data.</text>
</comment>
<evidence type="ECO:0000256" key="5">
    <source>
        <dbReference type="ARBA" id="ARBA00022714"/>
    </source>
</evidence>
<dbReference type="InterPro" id="IPR002684">
    <property type="entry name" value="Biotin_synth/BioAB"/>
</dbReference>
<dbReference type="SFLD" id="SFLDS00029">
    <property type="entry name" value="Radical_SAM"/>
    <property type="match status" value="1"/>
</dbReference>
<evidence type="ECO:0000256" key="3">
    <source>
        <dbReference type="ARBA" id="ARBA00022485"/>
    </source>
</evidence>